<dbReference type="STRING" id="36050.A0A1B8AXQ1"/>
<organism evidence="3 4">
    <name type="scientific">Fusarium poae</name>
    <dbReference type="NCBI Taxonomy" id="36050"/>
    <lineage>
        <taxon>Eukaryota</taxon>
        <taxon>Fungi</taxon>
        <taxon>Dikarya</taxon>
        <taxon>Ascomycota</taxon>
        <taxon>Pezizomycotina</taxon>
        <taxon>Sordariomycetes</taxon>
        <taxon>Hypocreomycetidae</taxon>
        <taxon>Hypocreales</taxon>
        <taxon>Nectriaceae</taxon>
        <taxon>Fusarium</taxon>
    </lineage>
</organism>
<keyword evidence="2" id="KW-0134">Cell wall</keyword>
<feature type="signal peptide" evidence="2">
    <location>
        <begin position="1"/>
        <end position="17"/>
    </location>
</feature>
<evidence type="ECO:0000256" key="2">
    <source>
        <dbReference type="RuleBase" id="RU365009"/>
    </source>
</evidence>
<feature type="chain" id="PRO_5013988040" description="Hydrophobin" evidence="2">
    <location>
        <begin position="18"/>
        <end position="162"/>
    </location>
</feature>
<reference evidence="3 4" key="1">
    <citation type="submission" date="2016-06" db="EMBL/GenBank/DDBJ databases">
        <title>Living apart together: crosstalk between the core and supernumerary genomes in a fungal plant pathogen.</title>
        <authorList>
            <person name="Vanheule A."/>
            <person name="Audenaert K."/>
            <person name="Warris S."/>
            <person name="Van De Geest H."/>
            <person name="Schijlen E."/>
            <person name="Hofte M."/>
            <person name="De Saeger S."/>
            <person name="Haesaert G."/>
            <person name="Waalwijk C."/>
            <person name="Van Der Lee T."/>
        </authorList>
    </citation>
    <scope>NUCLEOTIDE SEQUENCE [LARGE SCALE GENOMIC DNA]</scope>
    <source>
        <strain evidence="3 4">2516</strain>
    </source>
</reference>
<dbReference type="GO" id="GO:0005199">
    <property type="term" value="F:structural constituent of cell wall"/>
    <property type="evidence" value="ECO:0007669"/>
    <property type="project" value="InterPro"/>
</dbReference>
<keyword evidence="1 2" id="KW-1015">Disulfide bond</keyword>
<keyword evidence="2" id="KW-0964">Secreted</keyword>
<keyword evidence="4" id="KW-1185">Reference proteome</keyword>
<sequence length="162" mass="16055">MRFTALLLPIVFGAVSAGPCRPSSAESSAETTELVSATATATLSTGAATTAVATIEIESASTTALGIVESTTESAAATSSMTAASGQCIAPASLQCCHYVGTVNDAPISLILGLLGIIIKDTSTRVGQTCQSVPNRESCGSVPVCCNDNTHGGLIAIGCTSV</sequence>
<evidence type="ECO:0000256" key="1">
    <source>
        <dbReference type="ARBA" id="ARBA00023157"/>
    </source>
</evidence>
<accession>A0A1B8AXQ1</accession>
<evidence type="ECO:0000313" key="3">
    <source>
        <dbReference type="EMBL" id="OBS25280.1"/>
    </source>
</evidence>
<dbReference type="EMBL" id="LYXU01000002">
    <property type="protein sequence ID" value="OBS25280.1"/>
    <property type="molecule type" value="Genomic_DNA"/>
</dbReference>
<proteinExistence type="inferred from homology"/>
<comment type="similarity">
    <text evidence="2">Belongs to the fungal hydrophobin family.</text>
</comment>
<comment type="subcellular location">
    <subcellularLocation>
        <location evidence="2">Secreted</location>
        <location evidence="2">Cell wall</location>
    </subcellularLocation>
</comment>
<dbReference type="GO" id="GO:0009277">
    <property type="term" value="C:fungal-type cell wall"/>
    <property type="evidence" value="ECO:0007669"/>
    <property type="project" value="InterPro"/>
</dbReference>
<dbReference type="AlphaFoldDB" id="A0A1B8AXQ1"/>
<dbReference type="SMART" id="SM00075">
    <property type="entry name" value="HYDRO"/>
    <property type="match status" value="1"/>
</dbReference>
<dbReference type="CDD" id="cd23507">
    <property type="entry name" value="hydrophobin_I"/>
    <property type="match status" value="1"/>
</dbReference>
<dbReference type="Proteomes" id="UP000091967">
    <property type="component" value="Unassembled WGS sequence"/>
</dbReference>
<dbReference type="InterPro" id="IPR001338">
    <property type="entry name" value="Class_I_Hydrophobin"/>
</dbReference>
<keyword evidence="2" id="KW-0732">Signal</keyword>
<dbReference type="OMA" id="CCNDNTH"/>
<protein>
    <recommendedName>
        <fullName evidence="2">Hydrophobin</fullName>
    </recommendedName>
</protein>
<comment type="caution">
    <text evidence="3">The sequence shown here is derived from an EMBL/GenBank/DDBJ whole genome shotgun (WGS) entry which is preliminary data.</text>
</comment>
<name>A0A1B8AXQ1_FUSPO</name>
<dbReference type="Pfam" id="PF01185">
    <property type="entry name" value="Hydrophobin"/>
    <property type="match status" value="1"/>
</dbReference>
<gene>
    <name evidence="3" type="ORF">FPOA_05813</name>
</gene>
<evidence type="ECO:0000313" key="4">
    <source>
        <dbReference type="Proteomes" id="UP000091967"/>
    </source>
</evidence>